<comment type="subcellular location">
    <subcellularLocation>
        <location evidence="2">Endomembrane system</location>
        <topology evidence="2">Multi-pass membrane protein</topology>
    </subcellularLocation>
</comment>
<dbReference type="Pfam" id="PF04750">
    <property type="entry name" value="Far-17a_AIG1"/>
    <property type="match status" value="1"/>
</dbReference>
<evidence type="ECO:0008006" key="19">
    <source>
        <dbReference type="Google" id="ProtNLM"/>
    </source>
</evidence>
<evidence type="ECO:0000256" key="5">
    <source>
        <dbReference type="ARBA" id="ARBA00022989"/>
    </source>
</evidence>
<dbReference type="PANTHER" id="PTHR10989:SF16">
    <property type="entry name" value="AT02829P-RELATED"/>
    <property type="match status" value="1"/>
</dbReference>
<comment type="catalytic activity">
    <reaction evidence="8">
        <text>13-octadecanoyloxy-octadecanoate + H2O = 13-hydroxy-octadecanoate + octadecanoate + H(+)</text>
        <dbReference type="Rhea" id="RHEA:52084"/>
        <dbReference type="ChEBI" id="CHEBI:15377"/>
        <dbReference type="ChEBI" id="CHEBI:15378"/>
        <dbReference type="ChEBI" id="CHEBI:25629"/>
        <dbReference type="ChEBI" id="CHEBI:136304"/>
        <dbReference type="ChEBI" id="CHEBI:136335"/>
    </reaction>
    <physiologicalReaction direction="left-to-right" evidence="8">
        <dbReference type="Rhea" id="RHEA:52085"/>
    </physiologicalReaction>
</comment>
<evidence type="ECO:0000256" key="4">
    <source>
        <dbReference type="ARBA" id="ARBA00022692"/>
    </source>
</evidence>
<feature type="transmembrane region" description="Helical" evidence="17">
    <location>
        <begin position="179"/>
        <end position="197"/>
    </location>
</feature>
<reference evidence="18" key="1">
    <citation type="submission" date="2015-07" db="EMBL/GenBank/DDBJ databases">
        <title>MeaNS - Measles Nucleotide Surveillance Program.</title>
        <authorList>
            <person name="Tran T."/>
            <person name="Druce J."/>
        </authorList>
    </citation>
    <scope>NUCLEOTIDE SEQUENCE</scope>
    <source>
        <strain evidence="18">UCB-OBI-ISO-001</strain>
        <tissue evidence="18">Gonad</tissue>
    </source>
</reference>
<evidence type="ECO:0000256" key="6">
    <source>
        <dbReference type="ARBA" id="ARBA00023136"/>
    </source>
</evidence>
<comment type="catalytic activity">
    <reaction evidence="7">
        <text>12-hexadecanoyloxy-octadecanoate + H2O = 12-hydroxyoctadecanoate + hexadecanoate + H(+)</text>
        <dbReference type="Rhea" id="RHEA:52056"/>
        <dbReference type="ChEBI" id="CHEBI:7896"/>
        <dbReference type="ChEBI" id="CHEBI:15377"/>
        <dbReference type="ChEBI" id="CHEBI:15378"/>
        <dbReference type="ChEBI" id="CHEBI:83677"/>
        <dbReference type="ChEBI" id="CHEBI:84201"/>
    </reaction>
    <physiologicalReaction direction="left-to-right" evidence="7">
        <dbReference type="Rhea" id="RHEA:52057"/>
    </physiologicalReaction>
</comment>
<comment type="catalytic activity">
    <reaction evidence="12">
        <text>9-(9Z-octadecenoyloxy)-octadecanoate + H2O = 9-hydroxy-octadecanoate + (9Z)-octadecenoate + H(+)</text>
        <dbReference type="Rhea" id="RHEA:52048"/>
        <dbReference type="ChEBI" id="CHEBI:15377"/>
        <dbReference type="ChEBI" id="CHEBI:15378"/>
        <dbReference type="ChEBI" id="CHEBI:30823"/>
        <dbReference type="ChEBI" id="CHEBI:136282"/>
        <dbReference type="ChEBI" id="CHEBI:136286"/>
    </reaction>
    <physiologicalReaction direction="left-to-right" evidence="12">
        <dbReference type="Rhea" id="RHEA:52049"/>
    </physiologicalReaction>
</comment>
<feature type="transmembrane region" description="Helical" evidence="17">
    <location>
        <begin position="105"/>
        <end position="126"/>
    </location>
</feature>
<dbReference type="GO" id="GO:0012505">
    <property type="term" value="C:endomembrane system"/>
    <property type="evidence" value="ECO:0007669"/>
    <property type="project" value="UniProtKB-SubCell"/>
</dbReference>
<sequence length="215" mass="25667">MALMIRLLFHTTCILMLTYTILKNKWNSFLGILHNLNVLTIWNQWLLGIFFLLSLIYDIILSMKSKERTFREFLTHYFNSIVFPMGTFVFLIFWSIYFIDDDHVIVLFTDVNNHIIHCLPFVMVLIEKYLVYHPYFNVMSHIIGIIFITASYQSTVLFLRTNTTSWVYLFLDSYKFNSRFFFFFSMLPMITAVYISGAKINDMIWKSALANFHRS</sequence>
<evidence type="ECO:0000256" key="11">
    <source>
        <dbReference type="ARBA" id="ARBA00048701"/>
    </source>
</evidence>
<dbReference type="PANTHER" id="PTHR10989">
    <property type="entry name" value="ANDROGEN-INDUCED PROTEIN 1-RELATED"/>
    <property type="match status" value="1"/>
</dbReference>
<organism evidence="18">
    <name type="scientific">Octopus bimaculoides</name>
    <name type="common">California two-spotted octopus</name>
    <dbReference type="NCBI Taxonomy" id="37653"/>
    <lineage>
        <taxon>Eukaryota</taxon>
        <taxon>Metazoa</taxon>
        <taxon>Spiralia</taxon>
        <taxon>Lophotrochozoa</taxon>
        <taxon>Mollusca</taxon>
        <taxon>Cephalopoda</taxon>
        <taxon>Coleoidea</taxon>
        <taxon>Octopodiformes</taxon>
        <taxon>Octopoda</taxon>
        <taxon>Incirrata</taxon>
        <taxon>Octopodidae</taxon>
        <taxon>Octopus</taxon>
    </lineage>
</organism>
<comment type="catalytic activity">
    <reaction evidence="10">
        <text>12-octadecanoyloxy-octadecanoate + H2O = 12-hydroxyoctadecanoate + octadecanoate + H(+)</text>
        <dbReference type="Rhea" id="RHEA:52080"/>
        <dbReference type="ChEBI" id="CHEBI:15377"/>
        <dbReference type="ChEBI" id="CHEBI:15378"/>
        <dbReference type="ChEBI" id="CHEBI:25629"/>
        <dbReference type="ChEBI" id="CHEBI:84201"/>
        <dbReference type="ChEBI" id="CHEBI:136330"/>
    </reaction>
    <physiologicalReaction direction="left-to-right" evidence="10">
        <dbReference type="Rhea" id="RHEA:52081"/>
    </physiologicalReaction>
</comment>
<comment type="catalytic activity">
    <reaction evidence="16">
        <text>12-(9Z-hexadecenoyloxy)-octadecanoate + H2O = 12-hydroxyoctadecanoate + (9Z)-hexadecenoate + H(+)</text>
        <dbReference type="Rhea" id="RHEA:52072"/>
        <dbReference type="ChEBI" id="CHEBI:15377"/>
        <dbReference type="ChEBI" id="CHEBI:15378"/>
        <dbReference type="ChEBI" id="CHEBI:32372"/>
        <dbReference type="ChEBI" id="CHEBI:84201"/>
        <dbReference type="ChEBI" id="CHEBI:136312"/>
    </reaction>
    <physiologicalReaction direction="left-to-right" evidence="16">
        <dbReference type="Rhea" id="RHEA:52073"/>
    </physiologicalReaction>
</comment>
<comment type="similarity">
    <text evidence="3">Belongs to the AIG1 family.</text>
</comment>
<dbReference type="AlphaFoldDB" id="A0A0L8II20"/>
<evidence type="ECO:0000256" key="1">
    <source>
        <dbReference type="ARBA" id="ARBA00000923"/>
    </source>
</evidence>
<evidence type="ECO:0000256" key="2">
    <source>
        <dbReference type="ARBA" id="ARBA00004127"/>
    </source>
</evidence>
<evidence type="ECO:0000256" key="8">
    <source>
        <dbReference type="ARBA" id="ARBA00047427"/>
    </source>
</evidence>
<dbReference type="InterPro" id="IPR006838">
    <property type="entry name" value="ADTRP_AIG1"/>
</dbReference>
<protein>
    <recommendedName>
        <fullName evidence="19">Androgen-dependent TFPI-regulating protein</fullName>
    </recommendedName>
</protein>
<dbReference type="GO" id="GO:0016020">
    <property type="term" value="C:membrane"/>
    <property type="evidence" value="ECO:0007669"/>
    <property type="project" value="InterPro"/>
</dbReference>
<evidence type="ECO:0000256" key="17">
    <source>
        <dbReference type="SAM" id="Phobius"/>
    </source>
</evidence>
<comment type="catalytic activity">
    <reaction evidence="13">
        <text>9-octadecanoyloxy-octadecanoate + H2O = 9-hydroxy-octadecanoate + octadecanoate + H(+)</text>
        <dbReference type="Rhea" id="RHEA:52096"/>
        <dbReference type="ChEBI" id="CHEBI:15377"/>
        <dbReference type="ChEBI" id="CHEBI:15378"/>
        <dbReference type="ChEBI" id="CHEBI:25629"/>
        <dbReference type="ChEBI" id="CHEBI:136286"/>
        <dbReference type="ChEBI" id="CHEBI:136373"/>
    </reaction>
    <physiologicalReaction direction="left-to-right" evidence="13">
        <dbReference type="Rhea" id="RHEA:52097"/>
    </physiologicalReaction>
</comment>
<evidence type="ECO:0000256" key="14">
    <source>
        <dbReference type="ARBA" id="ARBA00049296"/>
    </source>
</evidence>
<comment type="catalytic activity">
    <reaction evidence="15">
        <text>13-(9Z-hexadecenoyloxy)-octadecanoate + H2O = 13-hydroxy-octadecanoate + (9Z)-hexadecenoate + H(+)</text>
        <dbReference type="Rhea" id="RHEA:52076"/>
        <dbReference type="ChEBI" id="CHEBI:15377"/>
        <dbReference type="ChEBI" id="CHEBI:15378"/>
        <dbReference type="ChEBI" id="CHEBI:32372"/>
        <dbReference type="ChEBI" id="CHEBI:136304"/>
        <dbReference type="ChEBI" id="CHEBI:136315"/>
    </reaction>
    <physiologicalReaction direction="left-to-right" evidence="15">
        <dbReference type="Rhea" id="RHEA:52077"/>
    </physiologicalReaction>
</comment>
<feature type="transmembrane region" description="Helical" evidence="17">
    <location>
        <begin position="42"/>
        <end position="60"/>
    </location>
</feature>
<gene>
    <name evidence="18" type="ORF">OCBIM_22037627mg</name>
</gene>
<comment type="catalytic activity">
    <reaction evidence="14">
        <text>13-(9Z-octadecenoyloxy)-octadecanoate + H2O = 13-hydroxy-octadecanoate + (9Z)-octadecenoate + H(+)</text>
        <dbReference type="Rhea" id="RHEA:52064"/>
        <dbReference type="ChEBI" id="CHEBI:15377"/>
        <dbReference type="ChEBI" id="CHEBI:15378"/>
        <dbReference type="ChEBI" id="CHEBI:30823"/>
        <dbReference type="ChEBI" id="CHEBI:136303"/>
        <dbReference type="ChEBI" id="CHEBI:136304"/>
    </reaction>
    <physiologicalReaction direction="left-to-right" evidence="14">
        <dbReference type="Rhea" id="RHEA:52065"/>
    </physiologicalReaction>
</comment>
<keyword evidence="5 17" id="KW-1133">Transmembrane helix</keyword>
<proteinExistence type="inferred from homology"/>
<name>A0A0L8II20_OCTBM</name>
<evidence type="ECO:0000256" key="16">
    <source>
        <dbReference type="ARBA" id="ARBA00049428"/>
    </source>
</evidence>
<keyword evidence="4 17" id="KW-0812">Transmembrane</keyword>
<comment type="catalytic activity">
    <reaction evidence="1">
        <text>9-(9Z-hexadecenoyloxy)-octadecanoate + H2O = (9Z)-hexadecenoate + 9-hydroxy-octadecanoate + H(+)</text>
        <dbReference type="Rhea" id="RHEA:52068"/>
        <dbReference type="ChEBI" id="CHEBI:15377"/>
        <dbReference type="ChEBI" id="CHEBI:15378"/>
        <dbReference type="ChEBI" id="CHEBI:32372"/>
        <dbReference type="ChEBI" id="CHEBI:136286"/>
        <dbReference type="ChEBI" id="CHEBI:136309"/>
    </reaction>
    <physiologicalReaction direction="left-to-right" evidence="1">
        <dbReference type="Rhea" id="RHEA:52069"/>
    </physiologicalReaction>
</comment>
<comment type="catalytic activity">
    <reaction evidence="9">
        <text>9-hexadecanoyloxy-octadecanoate + H2O = 9-hydroxy-octadecanoate + hexadecanoate + H(+)</text>
        <dbReference type="Rhea" id="RHEA:52052"/>
        <dbReference type="ChEBI" id="CHEBI:7896"/>
        <dbReference type="ChEBI" id="CHEBI:15377"/>
        <dbReference type="ChEBI" id="CHEBI:15378"/>
        <dbReference type="ChEBI" id="CHEBI:83670"/>
        <dbReference type="ChEBI" id="CHEBI:136286"/>
    </reaction>
    <physiologicalReaction direction="left-to-right" evidence="9">
        <dbReference type="Rhea" id="RHEA:52053"/>
    </physiologicalReaction>
</comment>
<evidence type="ECO:0000256" key="7">
    <source>
        <dbReference type="ARBA" id="ARBA00047368"/>
    </source>
</evidence>
<accession>A0A0L8II20</accession>
<feature type="transmembrane region" description="Helical" evidence="17">
    <location>
        <begin position="81"/>
        <end position="99"/>
    </location>
</feature>
<evidence type="ECO:0000256" key="13">
    <source>
        <dbReference type="ARBA" id="ARBA00049221"/>
    </source>
</evidence>
<dbReference type="EMBL" id="KQ415761">
    <property type="protein sequence ID" value="KOG00699.1"/>
    <property type="molecule type" value="Genomic_DNA"/>
</dbReference>
<evidence type="ECO:0000256" key="10">
    <source>
        <dbReference type="ARBA" id="ARBA00048680"/>
    </source>
</evidence>
<evidence type="ECO:0000256" key="9">
    <source>
        <dbReference type="ARBA" id="ARBA00047863"/>
    </source>
</evidence>
<feature type="transmembrane region" description="Helical" evidence="17">
    <location>
        <begin position="7"/>
        <end position="22"/>
    </location>
</feature>
<feature type="transmembrane region" description="Helical" evidence="17">
    <location>
        <begin position="138"/>
        <end position="159"/>
    </location>
</feature>
<evidence type="ECO:0000256" key="3">
    <source>
        <dbReference type="ARBA" id="ARBA00009300"/>
    </source>
</evidence>
<keyword evidence="6 17" id="KW-0472">Membrane</keyword>
<evidence type="ECO:0000313" key="18">
    <source>
        <dbReference type="EMBL" id="KOG00699.1"/>
    </source>
</evidence>
<evidence type="ECO:0000256" key="15">
    <source>
        <dbReference type="ARBA" id="ARBA00049322"/>
    </source>
</evidence>
<comment type="catalytic activity">
    <reaction evidence="11">
        <text>12-(9Z-octadecenoyloxy)-octadecanoate + H2O = 12-hydroxyoctadecanoate + (9Z)-octadecenoate + H(+)</text>
        <dbReference type="Rhea" id="RHEA:52060"/>
        <dbReference type="ChEBI" id="CHEBI:15377"/>
        <dbReference type="ChEBI" id="CHEBI:15378"/>
        <dbReference type="ChEBI" id="CHEBI:30823"/>
        <dbReference type="ChEBI" id="CHEBI:84201"/>
        <dbReference type="ChEBI" id="CHEBI:136302"/>
    </reaction>
    <physiologicalReaction direction="left-to-right" evidence="11">
        <dbReference type="Rhea" id="RHEA:52061"/>
    </physiologicalReaction>
</comment>
<evidence type="ECO:0000256" key="12">
    <source>
        <dbReference type="ARBA" id="ARBA00048800"/>
    </source>
</evidence>